<feature type="transmembrane region" description="Helical" evidence="1">
    <location>
        <begin position="83"/>
        <end position="100"/>
    </location>
</feature>
<reference evidence="2 3" key="1">
    <citation type="submission" date="2007-01" db="EMBL/GenBank/DDBJ databases">
        <authorList>
            <person name="Haygood M."/>
            <person name="Podell S."/>
            <person name="Anderson C."/>
            <person name="Hopkinson B."/>
            <person name="Roe K."/>
            <person name="Barbeau K."/>
            <person name="Gaasterland T."/>
            <person name="Ferriera S."/>
            <person name="Johnson J."/>
            <person name="Kravitz S."/>
            <person name="Beeson K."/>
            <person name="Sutton G."/>
            <person name="Rogers Y.-H."/>
            <person name="Friedman R."/>
            <person name="Frazier M."/>
            <person name="Venter J.C."/>
        </authorList>
    </citation>
    <scope>NUCLEOTIDE SEQUENCE [LARGE SCALE GENOMIC DNA]</scope>
    <source>
        <strain evidence="2 3">ATCC 23134</strain>
    </source>
</reference>
<feature type="transmembrane region" description="Helical" evidence="1">
    <location>
        <begin position="131"/>
        <end position="150"/>
    </location>
</feature>
<feature type="transmembrane region" description="Helical" evidence="1">
    <location>
        <begin position="287"/>
        <end position="304"/>
    </location>
</feature>
<dbReference type="AlphaFoldDB" id="A1ZTY1"/>
<protein>
    <submittedName>
        <fullName evidence="2">Membrane protein, putative</fullName>
    </submittedName>
</protein>
<keyword evidence="3" id="KW-1185">Reference proteome</keyword>
<gene>
    <name evidence="2" type="ORF">M23134_05967</name>
</gene>
<keyword evidence="1" id="KW-0472">Membrane</keyword>
<organism evidence="2 3">
    <name type="scientific">Microscilla marina ATCC 23134</name>
    <dbReference type="NCBI Taxonomy" id="313606"/>
    <lineage>
        <taxon>Bacteria</taxon>
        <taxon>Pseudomonadati</taxon>
        <taxon>Bacteroidota</taxon>
        <taxon>Cytophagia</taxon>
        <taxon>Cytophagales</taxon>
        <taxon>Microscillaceae</taxon>
        <taxon>Microscilla</taxon>
    </lineage>
</organism>
<dbReference type="Proteomes" id="UP000004095">
    <property type="component" value="Unassembled WGS sequence"/>
</dbReference>
<proteinExistence type="predicted"/>
<feature type="transmembrane region" description="Helical" evidence="1">
    <location>
        <begin position="107"/>
        <end position="125"/>
    </location>
</feature>
<dbReference type="eggNOG" id="ENOG5033NYB">
    <property type="taxonomic scope" value="Bacteria"/>
</dbReference>
<feature type="transmembrane region" description="Helical" evidence="1">
    <location>
        <begin position="316"/>
        <end position="333"/>
    </location>
</feature>
<evidence type="ECO:0000256" key="1">
    <source>
        <dbReference type="SAM" id="Phobius"/>
    </source>
</evidence>
<comment type="caution">
    <text evidence="2">The sequence shown here is derived from an EMBL/GenBank/DDBJ whole genome shotgun (WGS) entry which is preliminary data.</text>
</comment>
<accession>A1ZTY1</accession>
<dbReference type="EMBL" id="AAWS01000038">
    <property type="protein sequence ID" value="EAY26094.1"/>
    <property type="molecule type" value="Genomic_DNA"/>
</dbReference>
<name>A1ZTY1_MICM2</name>
<dbReference type="RefSeq" id="WP_002701477.1">
    <property type="nucleotide sequence ID" value="NZ_AAWS01000038.1"/>
</dbReference>
<feature type="transmembrane region" description="Helical" evidence="1">
    <location>
        <begin position="195"/>
        <end position="215"/>
    </location>
</feature>
<keyword evidence="1" id="KW-0812">Transmembrane</keyword>
<keyword evidence="1" id="KW-1133">Transmembrane helix</keyword>
<evidence type="ECO:0000313" key="3">
    <source>
        <dbReference type="Proteomes" id="UP000004095"/>
    </source>
</evidence>
<feature type="transmembrane region" description="Helical" evidence="1">
    <location>
        <begin position="162"/>
        <end position="189"/>
    </location>
</feature>
<feature type="transmembrane region" description="Helical" evidence="1">
    <location>
        <begin position="345"/>
        <end position="363"/>
    </location>
</feature>
<dbReference type="OrthoDB" id="870653at2"/>
<evidence type="ECO:0000313" key="2">
    <source>
        <dbReference type="EMBL" id="EAY26094.1"/>
    </source>
</evidence>
<feature type="transmembrane region" description="Helical" evidence="1">
    <location>
        <begin position="248"/>
        <end position="275"/>
    </location>
</feature>
<sequence>MKLIKAHWYLLVAVIIAVALQLYSTQCAPGITYDSNQYLASAKSFAKNYTLLHADGTSHIDHVPLYSLILSLLGEHRLQLSKYLNTICLVSILWSFIYLCRQTLPNYASKILFALSLAIATPLQLIHHFIWSEPLFVALIGWLVVLLYKYQCRPQVGYYRAIIVISFIMCLQRNPGVFLVTGIALSLWLFTKAGFWRAVLYGVLAVSGWVIWTLVGMQTAKGGLHPAAYNIFGNILVKQNLDHYLNAVSAWFIPVTVPLWVRGSVFIAGIFVVMWWMKKRQLKLENFTPVLLVVAGVYIVFLQLTERISFHETERYVAVVFPLLWGVFFQVYYTLSQSFSSTKQWLMNILLVLWLSYPLLRTAKNIHLWQKRACQPTYIRQQTNDPKMIFYNETNKDKK</sequence>